<sequence>MPPPFTLQKPYVISSLPQSISSFEDTYLASEVYGWTPGQKKRKRSELAVGINGEGVNLYDISATRLITSYAIPPQSNFTCPPSSSRIRISRSKVERRTYISYIGSKPRITLFHDTNDGSSQTHIKEVSKDIEGSPNPVVFIGCMVSEQNSNESDLKTKVILVKDNCEIQCYDSDNLQHEWTSPVSTLFRDSQSTPDDAKVEFAQITNLHCASQGILKNRKDILAIFSQNVLQVDFNIEILILITRSEKNPGRTLHIVSLPRQQAPTIEWTNQRSVISLLTHDLSHDIKVENSAQKVSFSLDVSAGILQQLENGILTVFNIMDSIPKKEYELNSLSANSLLKLSSTATMILTGNSISVYSPKSQSCLATVSLDLPGLANFKRQLDSCQNLSQASKLLSYFPKLGLVVAIVDSCLIGIQIEGQRDRYDRMRVCGLLIDSLGYLSGEQAQQGSDRRLSSKENKVKIQTLKYIQTVDYSNQQSWLKLLQPIEESFAKGDCTPEAFDQFMEPHLAPKTSKSAISIQFQEIEKRWAIYALSKIFTISQPDDSEPKLSITLPAFNTLKWLIQKGFMTKSNIESSLRYQTNQVHYISPGELTRNIVELDAEMELLRDLVLKTHLEADELLYIIRSLMESLGFCGTGKKLAEKNKICGHLKLPESKFREQMKIIDCEVKHDVELVESLLSPGSQIRSEALSLALSKLYVFPDEIIICALKKLYNPQTVVSLIYMLRMELVRGGWTASYLGLIDNGVNKNDTSTSDSFIILISTLMNCCIDAIGTGGWLSGEVQLMGGGLCETQKLIANLKAEVSLVLEGIEEMIYLKNILSEMVRYSDINHKELPINAKKDVSISLSISSGRYDTGLLPLGLKVEKQISTTKIGNGGEIIRRSKRDIGDRKSRKVGKYSRERINI</sequence>
<comment type="caution">
    <text evidence="1">The sequence shown here is derived from an EMBL/GenBank/DDBJ whole genome shotgun (WGS) entry which is preliminary data.</text>
</comment>
<evidence type="ECO:0000313" key="1">
    <source>
        <dbReference type="EMBL" id="KHJ31279.1"/>
    </source>
</evidence>
<dbReference type="HOGENOM" id="CLU_013566_0_0_1"/>
<keyword evidence="2" id="KW-1185">Reference proteome</keyword>
<accession>A0A0B1P3R7</accession>
<protein>
    <submittedName>
        <fullName evidence="1">Uncharacterized protein</fullName>
    </submittedName>
</protein>
<name>A0A0B1P3R7_UNCNE</name>
<dbReference type="OMA" id="GGWLFND"/>
<dbReference type="AlphaFoldDB" id="A0A0B1P3R7"/>
<dbReference type="Proteomes" id="UP000030854">
    <property type="component" value="Unassembled WGS sequence"/>
</dbReference>
<gene>
    <name evidence="1" type="ORF">EV44_g2212</name>
</gene>
<dbReference type="EMBL" id="JNVN01003029">
    <property type="protein sequence ID" value="KHJ31279.1"/>
    <property type="molecule type" value="Genomic_DNA"/>
</dbReference>
<dbReference type="STRING" id="52586.A0A0B1P3R7"/>
<evidence type="ECO:0000313" key="2">
    <source>
        <dbReference type="Proteomes" id="UP000030854"/>
    </source>
</evidence>
<organism evidence="1 2">
    <name type="scientific">Uncinula necator</name>
    <name type="common">Grape powdery mildew</name>
    <dbReference type="NCBI Taxonomy" id="52586"/>
    <lineage>
        <taxon>Eukaryota</taxon>
        <taxon>Fungi</taxon>
        <taxon>Dikarya</taxon>
        <taxon>Ascomycota</taxon>
        <taxon>Pezizomycotina</taxon>
        <taxon>Leotiomycetes</taxon>
        <taxon>Erysiphales</taxon>
        <taxon>Erysiphaceae</taxon>
        <taxon>Erysiphe</taxon>
    </lineage>
</organism>
<reference evidence="1 2" key="1">
    <citation type="journal article" date="2014" name="BMC Genomics">
        <title>Adaptive genomic structural variation in the grape powdery mildew pathogen, Erysiphe necator.</title>
        <authorList>
            <person name="Jones L."/>
            <person name="Riaz S."/>
            <person name="Morales-Cruz A."/>
            <person name="Amrine K.C."/>
            <person name="McGuire B."/>
            <person name="Gubler W.D."/>
            <person name="Walker M.A."/>
            <person name="Cantu D."/>
        </authorList>
    </citation>
    <scope>NUCLEOTIDE SEQUENCE [LARGE SCALE GENOMIC DNA]</scope>
    <source>
        <strain evidence="2">c</strain>
    </source>
</reference>
<proteinExistence type="predicted"/>